<gene>
    <name evidence="1" type="ORF">PSANT_06351</name>
</gene>
<reference evidence="1" key="1">
    <citation type="submission" date="2018-03" db="EMBL/GenBank/DDBJ databases">
        <authorList>
            <person name="Guldener U."/>
        </authorList>
    </citation>
    <scope>NUCLEOTIDE SEQUENCE [LARGE SCALE GENOMIC DNA]</scope>
    <source>
        <strain evidence="1">ATCC34888</strain>
    </source>
</reference>
<sequence length="105" mass="10960">MADRMHDSRPHVSRARTIVSTSDIAAVARLASPCPAAFSTRLPLPSCESCESCEACKAAIGKASPRSDLGTRPGLGLSRAICSSHQRSARASLSAGCHGNPYFGF</sequence>
<evidence type="ECO:0000313" key="2">
    <source>
        <dbReference type="Proteomes" id="UP000325008"/>
    </source>
</evidence>
<name>A0A5C3FWQ4_PSEA2</name>
<evidence type="ECO:0000313" key="1">
    <source>
        <dbReference type="EMBL" id="SPO48660.1"/>
    </source>
</evidence>
<comment type="caution">
    <text evidence="1">The sequence shown here is derived from an EMBL/GenBank/DDBJ whole genome shotgun (WGS) entry which is preliminary data.</text>
</comment>
<keyword evidence="2" id="KW-1185">Reference proteome</keyword>
<accession>A0A5C3FWQ4</accession>
<dbReference type="AlphaFoldDB" id="A0A5C3FWQ4"/>
<dbReference type="Proteomes" id="UP000325008">
    <property type="component" value="Unassembled WGS sequence"/>
</dbReference>
<protein>
    <submittedName>
        <fullName evidence="1">Uncharacterized protein</fullName>
    </submittedName>
</protein>
<organism evidence="1 2">
    <name type="scientific">Pseudozyma antarctica</name>
    <name type="common">Yeast</name>
    <name type="synonym">Candida antarctica</name>
    <dbReference type="NCBI Taxonomy" id="84753"/>
    <lineage>
        <taxon>Eukaryota</taxon>
        <taxon>Fungi</taxon>
        <taxon>Dikarya</taxon>
        <taxon>Basidiomycota</taxon>
        <taxon>Ustilaginomycotina</taxon>
        <taxon>Ustilaginomycetes</taxon>
        <taxon>Ustilaginales</taxon>
        <taxon>Ustilaginaceae</taxon>
        <taxon>Moesziomyces</taxon>
    </lineage>
</organism>
<dbReference type="EMBL" id="OOIQ01000020">
    <property type="protein sequence ID" value="SPO48660.1"/>
    <property type="molecule type" value="Genomic_DNA"/>
</dbReference>
<proteinExistence type="predicted"/>